<dbReference type="Ensembl" id="ENSUAMT00000033319.1">
    <property type="protein sequence ID" value="ENSUAMP00000029869.1"/>
    <property type="gene ID" value="ENSUAMG00000022957.1"/>
</dbReference>
<keyword evidence="4" id="KW-0391">Immunity</keyword>
<evidence type="ECO:0000256" key="6">
    <source>
        <dbReference type="ARBA" id="ARBA00038336"/>
    </source>
</evidence>
<dbReference type="GO" id="GO:0045087">
    <property type="term" value="P:innate immune response"/>
    <property type="evidence" value="ECO:0007669"/>
    <property type="project" value="UniProtKB-KW"/>
</dbReference>
<evidence type="ECO:0000256" key="7">
    <source>
        <dbReference type="PROSITE-ProRule" id="PRU00339"/>
    </source>
</evidence>
<keyword evidence="1" id="KW-0399">Innate immunity</keyword>
<dbReference type="STRING" id="9643.ENSUAMP00000029869"/>
<organism evidence="9 10">
    <name type="scientific">Ursus americanus</name>
    <name type="common">American black bear</name>
    <name type="synonym">Euarctos americanus</name>
    <dbReference type="NCBI Taxonomy" id="9643"/>
    <lineage>
        <taxon>Eukaryota</taxon>
        <taxon>Metazoa</taxon>
        <taxon>Chordata</taxon>
        <taxon>Craniata</taxon>
        <taxon>Vertebrata</taxon>
        <taxon>Euteleostomi</taxon>
        <taxon>Mammalia</taxon>
        <taxon>Eutheria</taxon>
        <taxon>Laurasiatheria</taxon>
        <taxon>Carnivora</taxon>
        <taxon>Caniformia</taxon>
        <taxon>Ursidae</taxon>
        <taxon>Ursus</taxon>
    </lineage>
</organism>
<dbReference type="PROSITE" id="PS50005">
    <property type="entry name" value="TPR"/>
    <property type="match status" value="3"/>
</dbReference>
<keyword evidence="2" id="KW-0677">Repeat</keyword>
<evidence type="ECO:0000313" key="9">
    <source>
        <dbReference type="Ensembl" id="ENSUAMP00000029869.1"/>
    </source>
</evidence>
<dbReference type="GO" id="GO:0003723">
    <property type="term" value="F:RNA binding"/>
    <property type="evidence" value="ECO:0007669"/>
    <property type="project" value="TreeGrafter"/>
</dbReference>
<dbReference type="AlphaFoldDB" id="A0A452SBY2"/>
<dbReference type="Pfam" id="PF13181">
    <property type="entry name" value="TPR_8"/>
    <property type="match status" value="1"/>
</dbReference>
<evidence type="ECO:0000256" key="5">
    <source>
        <dbReference type="ARBA" id="ARBA00023118"/>
    </source>
</evidence>
<name>A0A452SBY2_URSAM</name>
<dbReference type="PANTHER" id="PTHR10271">
    <property type="entry name" value="INTERFERON-INDUCED PROTEIN WITH TETRATRICOPEPTIDE REPEATS"/>
    <property type="match status" value="1"/>
</dbReference>
<dbReference type="FunFam" id="1.25.40.10:FF:000036">
    <property type="entry name" value="interferon-induced protein with tetratricopeptide repeats 5"/>
    <property type="match status" value="1"/>
</dbReference>
<dbReference type="OMA" id="CEKGWSL"/>
<protein>
    <recommendedName>
        <fullName evidence="11">Interferon induced protein with tetratricopeptide repeats 5</fullName>
    </recommendedName>
</protein>
<keyword evidence="5" id="KW-0051">Antiviral defense</keyword>
<dbReference type="GeneTree" id="ENSGT00950000182946"/>
<sequence>PLSDISFTNISSHSVDCHSVGVRIHFTWNLLKEDILFDIEDTIGQQLEFVTTESRLTLYNLLVYVKLLKGQNEDALECLEQAEDLIEREHSEKEVRRLVTWGNYAWVYYHMDQLKEAQKHLDKIGIVCKKLSSPSDYKLDRPEIDCEKGWALLKFGGNYYHRAKAAFEKALEAEPNDPEFNIGYAITVYRLDDTDRHGCIKSFSLGPLRKAVTLNPGNACIKVLLALKLQDVQAEDEGERYIEEILDQISSQPHVLRCTAKFYRRKNSWDKALEVLKKALKVTPMSSFLHHQMGLCYRAQMIEIKKATDNRPKGEDKLRLDRLITMAISHFKVAVQRDSKFPFVYTDLANMYVETGQCSKAEEVFQKALHLENITDDHRHQIHYYYGRFQEFHCKSESTAIHHYLEALKISDQSSLCPKLTSVVKKLASLRALGFVHKLEGEEGQAAEYYEQAQRIYPENAEFLAALRELPLSI</sequence>
<evidence type="ECO:0000256" key="8">
    <source>
        <dbReference type="SAM" id="Coils"/>
    </source>
</evidence>
<accession>A0A452SBY2</accession>
<dbReference type="PANTHER" id="PTHR10271:SF28">
    <property type="entry name" value="INTERFERON-INDUCED PROTEIN WITH TETRATRICOPEPTIDE REPEATS 5"/>
    <property type="match status" value="1"/>
</dbReference>
<evidence type="ECO:0000256" key="4">
    <source>
        <dbReference type="ARBA" id="ARBA00022859"/>
    </source>
</evidence>
<reference evidence="9" key="2">
    <citation type="submission" date="2025-08" db="UniProtKB">
        <authorList>
            <consortium name="Ensembl"/>
        </authorList>
    </citation>
    <scope>IDENTIFICATION</scope>
</reference>
<keyword evidence="3 7" id="KW-0802">TPR repeat</keyword>
<feature type="coiled-coil region" evidence="8">
    <location>
        <begin position="65"/>
        <end position="92"/>
    </location>
</feature>
<dbReference type="Pfam" id="PF13424">
    <property type="entry name" value="TPR_12"/>
    <property type="match status" value="1"/>
</dbReference>
<comment type="similarity">
    <text evidence="6">Belongs to the IFIT family.</text>
</comment>
<dbReference type="InterPro" id="IPR011990">
    <property type="entry name" value="TPR-like_helical_dom_sf"/>
</dbReference>
<dbReference type="InterPro" id="IPR019734">
    <property type="entry name" value="TPR_rpt"/>
</dbReference>
<dbReference type="SMART" id="SM00028">
    <property type="entry name" value="TPR"/>
    <property type="match status" value="5"/>
</dbReference>
<dbReference type="GO" id="GO:0005829">
    <property type="term" value="C:cytosol"/>
    <property type="evidence" value="ECO:0007669"/>
    <property type="project" value="TreeGrafter"/>
</dbReference>
<dbReference type="SUPFAM" id="SSF48452">
    <property type="entry name" value="TPR-like"/>
    <property type="match status" value="1"/>
</dbReference>
<evidence type="ECO:0000256" key="1">
    <source>
        <dbReference type="ARBA" id="ARBA00022588"/>
    </source>
</evidence>
<evidence type="ECO:0000256" key="2">
    <source>
        <dbReference type="ARBA" id="ARBA00022737"/>
    </source>
</evidence>
<reference evidence="10" key="1">
    <citation type="submission" date="2016-06" db="EMBL/GenBank/DDBJ databases">
        <title>De novo assembly and RNA-Seq shows season-dependent expression and editing in black bear kidneys.</title>
        <authorList>
            <person name="Korstanje R."/>
            <person name="Srivastava A."/>
            <person name="Sarsani V.K."/>
            <person name="Sheehan S.M."/>
            <person name="Seger R.L."/>
            <person name="Barter M.E."/>
            <person name="Lindqvist C."/>
            <person name="Brody L.C."/>
            <person name="Mullikin J.C."/>
        </authorList>
    </citation>
    <scope>NUCLEOTIDE SEQUENCE [LARGE SCALE GENOMIC DNA]</scope>
</reference>
<keyword evidence="10" id="KW-1185">Reference proteome</keyword>
<dbReference type="Gene3D" id="1.25.40.10">
    <property type="entry name" value="Tetratricopeptide repeat domain"/>
    <property type="match status" value="3"/>
</dbReference>
<evidence type="ECO:0000313" key="10">
    <source>
        <dbReference type="Proteomes" id="UP000291022"/>
    </source>
</evidence>
<evidence type="ECO:0008006" key="11">
    <source>
        <dbReference type="Google" id="ProtNLM"/>
    </source>
</evidence>
<reference evidence="9" key="3">
    <citation type="submission" date="2025-09" db="UniProtKB">
        <authorList>
            <consortium name="Ensembl"/>
        </authorList>
    </citation>
    <scope>IDENTIFICATION</scope>
</reference>
<evidence type="ECO:0000256" key="3">
    <source>
        <dbReference type="ARBA" id="ARBA00022803"/>
    </source>
</evidence>
<dbReference type="GO" id="GO:0051607">
    <property type="term" value="P:defense response to virus"/>
    <property type="evidence" value="ECO:0007669"/>
    <property type="project" value="UniProtKB-KW"/>
</dbReference>
<feature type="repeat" description="TPR" evidence="7">
    <location>
        <begin position="342"/>
        <end position="375"/>
    </location>
</feature>
<feature type="repeat" description="TPR" evidence="7">
    <location>
        <begin position="427"/>
        <end position="460"/>
    </location>
</feature>
<dbReference type="Proteomes" id="UP000291022">
    <property type="component" value="Unassembled WGS sequence"/>
</dbReference>
<feature type="repeat" description="TPR" evidence="7">
    <location>
        <begin position="253"/>
        <end position="286"/>
    </location>
</feature>
<proteinExistence type="inferred from homology"/>
<keyword evidence="8" id="KW-0175">Coiled coil</keyword>